<dbReference type="Proteomes" id="UP001153334">
    <property type="component" value="Unassembled WGS sequence"/>
</dbReference>
<evidence type="ECO:0000313" key="1">
    <source>
        <dbReference type="EMBL" id="KAJ8114308.1"/>
    </source>
</evidence>
<keyword evidence="2" id="KW-1185">Reference proteome</keyword>
<comment type="caution">
    <text evidence="1">The sequence shown here is derived from an EMBL/GenBank/DDBJ whole genome shotgun (WGS) entry which is preliminary data.</text>
</comment>
<gene>
    <name evidence="1" type="ORF">ONZ43_g4934</name>
</gene>
<protein>
    <submittedName>
        <fullName evidence="1">Uncharacterized protein</fullName>
    </submittedName>
</protein>
<sequence>MVALSNDPACIVGMACRLPGDVRSPEDLWQLIIEQRTAQGPVPADRYNIDGFYHPYKDRSGGTNVPGGYFINEDIRLFDNNFFGINNLEATYMDPQQRKLLEVVFEALQSSGTTMKTVSGSNTGVYVANFSVDYQPGQTRDPDYLHRYTATGSGATVMSNRISHIFNLHGPSFTIDTACSSSIYALHQALMSLKTGDCDGAIVASANLMMSPELHIGAAKSGVLSPTGTSHTFDISADGYGRAEGISAIYIKRLSAALRDGNPIRAVIRGSAVNAGEMQELVMRKAYEDAGLDVAETDYVECHGTGTPVGDPIEVNAIGRFFSRCEGPPLLIGSVKTNVGHSEAASGLTSILKVTKAFENGVIPPSYGVKNINPKIILKETNLKIATSAEKWPRALRRGSINSFGYGGANAHLIIESVESYFSQSCLLDNTNSIQPNSHTNHNQTNGHTNGTGTNGYTEHLGINGYSHGHSITGYHLNGIKTNGFHANGVTCPEKEQQGFIVMPVSAASGNSLEPLIQQLSKTASQCDDKYSLQSMAHTLSNCRDHLRFRSFLLASYDKSFRNLMVTTQEGPYSAANDPLPFAFVFTGQGAQYAGMARELLLHNDHFRASIRSLDTVLQALAKSYAPTWTLEQTILDGIDVSRINEVTHSQPICTAVQVGLVDLLGSWGIRPTFVVGHSSGEIAAAYAAGLLTASQAILVAYFRRGSSGAIEVLLSEIQQQNKFARKLETGGRAYHSHMMEEIGQLYEDLLAPVFRHEGNKAKKQDCPMIASGEVKMYSSVGHTPDGLRIMNTKNMGAAYWRENLEQPVQFSAALTALVKEAGKVHLMEVGPHPALKGPIEQIRKSIGLDKKSLLYSPTIARKEDSHLRIKTLAGTLFTQGHTLAWNRVNGIDKSSKMQKKTRVLPELPRYPWDYSGGLMWSEPRASVELRNRKHIRHELLGTAALTGNGIDFSWRNILQPNEMPWIKDHKLEDKVVFPAAGYIAVAIEAVSQIAGIKPQLVSRQHNFGFELRNVNVSAALNIPDANDSAGKDLELHTTMSRQRISGANTSVDWEHPRGLGSRKRGTGRERRGPGGEHCRL</sequence>
<reference evidence="1" key="1">
    <citation type="submission" date="2022-11" db="EMBL/GenBank/DDBJ databases">
        <title>Genome Sequence of Nemania bipapillata.</title>
        <authorList>
            <person name="Buettner E."/>
        </authorList>
    </citation>
    <scope>NUCLEOTIDE SEQUENCE</scope>
    <source>
        <strain evidence="1">CP14</strain>
    </source>
</reference>
<organism evidence="1 2">
    <name type="scientific">Nemania bipapillata</name>
    <dbReference type="NCBI Taxonomy" id="110536"/>
    <lineage>
        <taxon>Eukaryota</taxon>
        <taxon>Fungi</taxon>
        <taxon>Dikarya</taxon>
        <taxon>Ascomycota</taxon>
        <taxon>Pezizomycotina</taxon>
        <taxon>Sordariomycetes</taxon>
        <taxon>Xylariomycetidae</taxon>
        <taxon>Xylariales</taxon>
        <taxon>Xylariaceae</taxon>
        <taxon>Nemania</taxon>
    </lineage>
</organism>
<dbReference type="EMBL" id="JAPESX010001425">
    <property type="protein sequence ID" value="KAJ8114308.1"/>
    <property type="molecule type" value="Genomic_DNA"/>
</dbReference>
<evidence type="ECO:0000313" key="2">
    <source>
        <dbReference type="Proteomes" id="UP001153334"/>
    </source>
</evidence>
<proteinExistence type="predicted"/>
<accession>A0ACC2IGN0</accession>
<name>A0ACC2IGN0_9PEZI</name>